<keyword evidence="9" id="KW-0732">Signal</keyword>
<organism evidence="10 11">
    <name type="scientific">Variovorax paradoxus</name>
    <dbReference type="NCBI Taxonomy" id="34073"/>
    <lineage>
        <taxon>Bacteria</taxon>
        <taxon>Pseudomonadati</taxon>
        <taxon>Pseudomonadota</taxon>
        <taxon>Betaproteobacteria</taxon>
        <taxon>Burkholderiales</taxon>
        <taxon>Comamonadaceae</taxon>
        <taxon>Variovorax</taxon>
    </lineage>
</organism>
<sequence>MNTSRRAASASKPLALLLALAAGPAAAQSLVALYQSARSYDAVYQGARAQYDASVARAAQARAGVLPVVNLTAGASFTEQDVSAGNAAFTRGVSSRNVGINLIQPLYRPANWAAYEQGKRQEEIASAQLTLAEQDLVVRVSQAYFDVLASQDSLGLVRAQKAAVAEQLAFAKRNFEVGTSTITDAREAQARYDLVIAQEIAAENDLQVKKLVLDQLVGLAGSVPVPLAAPVVLPGLAPGDVGTWLAQAEAAHPAIVQAALAVEVATLEVRKAEAGHKPTIDAQLGYNVSTNPPGNSPSASTDKVRVAGASIGVVFNMPLYAGFATENRVRETLALEDQSRAALENARRSVSVSTRAAFLGLVSGASQVKALEAAEASSQVALDANRMGYRVGVRINIDVLNAQSQLYQTKRDLAQARYNVLLGDLRLRQANGSLTADALAALNATLATDGKPAVDSAAPVAHPR</sequence>
<dbReference type="RefSeq" id="WP_157613730.1">
    <property type="nucleotide sequence ID" value="NZ_CP046622.1"/>
</dbReference>
<protein>
    <submittedName>
        <fullName evidence="10">TolC family outer membrane protein</fullName>
    </submittedName>
</protein>
<dbReference type="AlphaFoldDB" id="A0A6I6HFI0"/>
<reference evidence="10 11" key="1">
    <citation type="submission" date="2019-12" db="EMBL/GenBank/DDBJ databases">
        <title>Hybrid Genome Assemblies of two High G+C Isolates from Undergraduate Microbiology Courses.</title>
        <authorList>
            <person name="Ne Ville C.J."/>
            <person name="Enright D."/>
            <person name="Hernandez I."/>
            <person name="Dodsworth J."/>
            <person name="Orwin P.M."/>
        </authorList>
    </citation>
    <scope>NUCLEOTIDE SEQUENCE [LARGE SCALE GENOMIC DNA]</scope>
    <source>
        <strain evidence="10 11">CSUSB</strain>
    </source>
</reference>
<comment type="similarity">
    <text evidence="2">Belongs to the outer membrane factor (OMF) (TC 1.B.17) family.</text>
</comment>
<evidence type="ECO:0000256" key="9">
    <source>
        <dbReference type="SAM" id="SignalP"/>
    </source>
</evidence>
<feature type="chain" id="PRO_5026249410" evidence="9">
    <location>
        <begin position="28"/>
        <end position="464"/>
    </location>
</feature>
<dbReference type="InterPro" id="IPR051906">
    <property type="entry name" value="TolC-like"/>
</dbReference>
<dbReference type="Pfam" id="PF02321">
    <property type="entry name" value="OEP"/>
    <property type="match status" value="2"/>
</dbReference>
<keyword evidence="7" id="KW-0998">Cell outer membrane</keyword>
<dbReference type="GO" id="GO:0015562">
    <property type="term" value="F:efflux transmembrane transporter activity"/>
    <property type="evidence" value="ECO:0007669"/>
    <property type="project" value="InterPro"/>
</dbReference>
<dbReference type="GO" id="GO:0015288">
    <property type="term" value="F:porin activity"/>
    <property type="evidence" value="ECO:0007669"/>
    <property type="project" value="TreeGrafter"/>
</dbReference>
<dbReference type="InterPro" id="IPR010130">
    <property type="entry name" value="T1SS_OMP_TolC"/>
</dbReference>
<dbReference type="PANTHER" id="PTHR30026:SF20">
    <property type="entry name" value="OUTER MEMBRANE PROTEIN TOLC"/>
    <property type="match status" value="1"/>
</dbReference>
<gene>
    <name evidence="10" type="ORF">GOQ09_12680</name>
</gene>
<dbReference type="OrthoDB" id="9813458at2"/>
<evidence type="ECO:0000313" key="10">
    <source>
        <dbReference type="EMBL" id="QGW82384.1"/>
    </source>
</evidence>
<evidence type="ECO:0000256" key="3">
    <source>
        <dbReference type="ARBA" id="ARBA00022448"/>
    </source>
</evidence>
<feature type="compositionally biased region" description="Polar residues" evidence="8">
    <location>
        <begin position="286"/>
        <end position="301"/>
    </location>
</feature>
<evidence type="ECO:0000256" key="6">
    <source>
        <dbReference type="ARBA" id="ARBA00023136"/>
    </source>
</evidence>
<dbReference type="SUPFAM" id="SSF56954">
    <property type="entry name" value="Outer membrane efflux proteins (OEP)"/>
    <property type="match status" value="1"/>
</dbReference>
<dbReference type="EMBL" id="CP046622">
    <property type="protein sequence ID" value="QGW82384.1"/>
    <property type="molecule type" value="Genomic_DNA"/>
</dbReference>
<dbReference type="NCBIfam" id="TIGR01844">
    <property type="entry name" value="type_I_sec_TolC"/>
    <property type="match status" value="1"/>
</dbReference>
<name>A0A6I6HFI0_VARPD</name>
<evidence type="ECO:0000313" key="11">
    <source>
        <dbReference type="Proteomes" id="UP000425817"/>
    </source>
</evidence>
<accession>A0A6I6HFI0</accession>
<evidence type="ECO:0000256" key="1">
    <source>
        <dbReference type="ARBA" id="ARBA00004442"/>
    </source>
</evidence>
<dbReference type="InterPro" id="IPR003423">
    <property type="entry name" value="OMP_efflux"/>
</dbReference>
<proteinExistence type="inferred from homology"/>
<dbReference type="Gene3D" id="1.20.1600.10">
    <property type="entry name" value="Outer membrane efflux proteins (OEP)"/>
    <property type="match status" value="1"/>
</dbReference>
<evidence type="ECO:0000256" key="2">
    <source>
        <dbReference type="ARBA" id="ARBA00007613"/>
    </source>
</evidence>
<comment type="subcellular location">
    <subcellularLocation>
        <location evidence="1">Cell outer membrane</location>
    </subcellularLocation>
</comment>
<dbReference type="Proteomes" id="UP000425817">
    <property type="component" value="Chromosome"/>
</dbReference>
<keyword evidence="3" id="KW-0813">Transport</keyword>
<evidence type="ECO:0000256" key="5">
    <source>
        <dbReference type="ARBA" id="ARBA00022692"/>
    </source>
</evidence>
<evidence type="ECO:0000256" key="7">
    <source>
        <dbReference type="ARBA" id="ARBA00023237"/>
    </source>
</evidence>
<keyword evidence="6" id="KW-0472">Membrane</keyword>
<feature type="region of interest" description="Disordered" evidence="8">
    <location>
        <begin position="283"/>
        <end position="302"/>
    </location>
</feature>
<evidence type="ECO:0000256" key="4">
    <source>
        <dbReference type="ARBA" id="ARBA00022452"/>
    </source>
</evidence>
<keyword evidence="4" id="KW-1134">Transmembrane beta strand</keyword>
<evidence type="ECO:0000256" key="8">
    <source>
        <dbReference type="SAM" id="MobiDB-lite"/>
    </source>
</evidence>
<dbReference type="GO" id="GO:0009279">
    <property type="term" value="C:cell outer membrane"/>
    <property type="evidence" value="ECO:0007669"/>
    <property type="project" value="UniProtKB-SubCell"/>
</dbReference>
<feature type="signal peptide" evidence="9">
    <location>
        <begin position="1"/>
        <end position="27"/>
    </location>
</feature>
<dbReference type="GO" id="GO:1990281">
    <property type="term" value="C:efflux pump complex"/>
    <property type="evidence" value="ECO:0007669"/>
    <property type="project" value="TreeGrafter"/>
</dbReference>
<dbReference type="PANTHER" id="PTHR30026">
    <property type="entry name" value="OUTER MEMBRANE PROTEIN TOLC"/>
    <property type="match status" value="1"/>
</dbReference>
<keyword evidence="5" id="KW-0812">Transmembrane</keyword>